<reference evidence="2 3" key="1">
    <citation type="submission" date="2019-06" db="EMBL/GenBank/DDBJ databases">
        <title>YIM 131921 draft genome.</title>
        <authorList>
            <person name="Jiang L."/>
        </authorList>
    </citation>
    <scope>NUCLEOTIDE SEQUENCE [LARGE SCALE GENOMIC DNA]</scope>
    <source>
        <strain evidence="2 3">YIM 131921</strain>
    </source>
</reference>
<dbReference type="Proteomes" id="UP000305887">
    <property type="component" value="Unassembled WGS sequence"/>
</dbReference>
<keyword evidence="1" id="KW-1133">Transmembrane helix</keyword>
<evidence type="ECO:0000313" key="2">
    <source>
        <dbReference type="EMBL" id="TNC46796.1"/>
    </source>
</evidence>
<protein>
    <recommendedName>
        <fullName evidence="4">DUF3619 family protein</fullName>
    </recommendedName>
</protein>
<dbReference type="OrthoDB" id="7866534at2"/>
<evidence type="ECO:0008006" key="4">
    <source>
        <dbReference type="Google" id="ProtNLM"/>
    </source>
</evidence>
<name>A0A5C4MRQ9_9RHOB</name>
<dbReference type="EMBL" id="VDFU01000032">
    <property type="protein sequence ID" value="TNC46796.1"/>
    <property type="molecule type" value="Genomic_DNA"/>
</dbReference>
<proteinExistence type="predicted"/>
<evidence type="ECO:0000313" key="3">
    <source>
        <dbReference type="Proteomes" id="UP000305887"/>
    </source>
</evidence>
<evidence type="ECO:0000256" key="1">
    <source>
        <dbReference type="SAM" id="Phobius"/>
    </source>
</evidence>
<dbReference type="RefSeq" id="WP_139078479.1">
    <property type="nucleotide sequence ID" value="NZ_VDFU01000032.1"/>
</dbReference>
<organism evidence="2 3">
    <name type="scientific">Rubellimicrobium rubrum</name>
    <dbReference type="NCBI Taxonomy" id="2585369"/>
    <lineage>
        <taxon>Bacteria</taxon>
        <taxon>Pseudomonadati</taxon>
        <taxon>Pseudomonadota</taxon>
        <taxon>Alphaproteobacteria</taxon>
        <taxon>Rhodobacterales</taxon>
        <taxon>Roseobacteraceae</taxon>
        <taxon>Rubellimicrobium</taxon>
    </lineage>
</organism>
<feature type="transmembrane region" description="Helical" evidence="1">
    <location>
        <begin position="47"/>
        <end position="67"/>
    </location>
</feature>
<gene>
    <name evidence="2" type="ORF">FHG66_18220</name>
</gene>
<accession>A0A5C4MRQ9</accession>
<keyword evidence="1" id="KW-0472">Membrane</keyword>
<dbReference type="AlphaFoldDB" id="A0A5C4MRQ9"/>
<keyword evidence="1" id="KW-0812">Transmembrane</keyword>
<comment type="caution">
    <text evidence="2">The sequence shown here is derived from an EMBL/GenBank/DDBJ whole genome shotgun (WGS) entry which is preliminary data.</text>
</comment>
<sequence>MSRAAFDDRINAIEEKNQRLALGVEYRIGADGLIEARPRRRMTRRPPFRGIAMVLTAALGLKAALFIGMGEATYEARRADLVVGNRAEQVAAWLMQPDPAVRGVALAVTLFSR</sequence>
<keyword evidence="3" id="KW-1185">Reference proteome</keyword>